<dbReference type="AlphaFoldDB" id="A0A849BXP1"/>
<sequence>MVTFRNCQRSARRSTVFAAMGAAVVFAAAPSVAASIIDVTTATPSSVEVEYTCAPSAGVKWLMVKVGAPHATQPAASGEHDDPTCDGTPHSDTVSLTGAAGQEPLHSGAVVQVQVAMVDGRNDLVYTNVKLLNLE</sequence>
<evidence type="ECO:0000256" key="1">
    <source>
        <dbReference type="SAM" id="MobiDB-lite"/>
    </source>
</evidence>
<dbReference type="RefSeq" id="WP_067517990.1">
    <property type="nucleotide sequence ID" value="NZ_JABELX010000003.1"/>
</dbReference>
<keyword evidence="2" id="KW-0732">Signal</keyword>
<gene>
    <name evidence="3" type="ORF">HLB23_08945</name>
</gene>
<name>A0A849BXP1_9NOCA</name>
<keyword evidence="4" id="KW-1185">Reference proteome</keyword>
<dbReference type="EMBL" id="JABELX010000003">
    <property type="protein sequence ID" value="NNH69988.1"/>
    <property type="molecule type" value="Genomic_DNA"/>
</dbReference>
<evidence type="ECO:0000313" key="3">
    <source>
        <dbReference type="EMBL" id="NNH69988.1"/>
    </source>
</evidence>
<organism evidence="3 4">
    <name type="scientific">Nocardia uniformis</name>
    <dbReference type="NCBI Taxonomy" id="53432"/>
    <lineage>
        <taxon>Bacteria</taxon>
        <taxon>Bacillati</taxon>
        <taxon>Actinomycetota</taxon>
        <taxon>Actinomycetes</taxon>
        <taxon>Mycobacteriales</taxon>
        <taxon>Nocardiaceae</taxon>
        <taxon>Nocardia</taxon>
    </lineage>
</organism>
<dbReference type="Proteomes" id="UP000586827">
    <property type="component" value="Unassembled WGS sequence"/>
</dbReference>
<feature type="chain" id="PRO_5032687249" evidence="2">
    <location>
        <begin position="34"/>
        <end position="135"/>
    </location>
</feature>
<protein>
    <submittedName>
        <fullName evidence="3">Uncharacterized protein</fullName>
    </submittedName>
</protein>
<evidence type="ECO:0000256" key="2">
    <source>
        <dbReference type="SAM" id="SignalP"/>
    </source>
</evidence>
<proteinExistence type="predicted"/>
<comment type="caution">
    <text evidence="3">The sequence shown here is derived from an EMBL/GenBank/DDBJ whole genome shotgun (WGS) entry which is preliminary data.</text>
</comment>
<evidence type="ECO:0000313" key="4">
    <source>
        <dbReference type="Proteomes" id="UP000586827"/>
    </source>
</evidence>
<feature type="region of interest" description="Disordered" evidence="1">
    <location>
        <begin position="72"/>
        <end position="91"/>
    </location>
</feature>
<reference evidence="3 4" key="1">
    <citation type="submission" date="2020-05" db="EMBL/GenBank/DDBJ databases">
        <title>MicrobeNet Type strains.</title>
        <authorList>
            <person name="Nicholson A.C."/>
        </authorList>
    </citation>
    <scope>NUCLEOTIDE SEQUENCE [LARGE SCALE GENOMIC DNA]</scope>
    <source>
        <strain evidence="3 4">JCM 3224</strain>
    </source>
</reference>
<accession>A0A849BXP1</accession>
<feature type="signal peptide" evidence="2">
    <location>
        <begin position="1"/>
        <end position="33"/>
    </location>
</feature>